<organism evidence="2 3">
    <name type="scientific">Gordonia phage Catfish</name>
    <dbReference type="NCBI Taxonomy" id="2301538"/>
    <lineage>
        <taxon>Viruses</taxon>
        <taxon>Duplodnaviria</taxon>
        <taxon>Heunggongvirae</taxon>
        <taxon>Uroviricota</taxon>
        <taxon>Caudoviricetes</taxon>
        <taxon>Ruthgordonvirinae</taxon>
        <taxon>Catfishvirus</taxon>
        <taxon>Catfishvirus catfish</taxon>
    </lineage>
</organism>
<reference evidence="3" key="1">
    <citation type="submission" date="2018-07" db="EMBL/GenBank/DDBJ databases">
        <authorList>
            <person name="Byford A.D."/>
            <person name="Nguyen L.Q."/>
            <person name="Alvarez I.A."/>
            <person name="Bhandari M."/>
            <person name="Desselle J.R."/>
            <person name="Duong Q.-N.N."/>
            <person name="Dupree A.F."/>
            <person name="Feroben K.E."/>
            <person name="Garrison M.E."/>
            <person name="Higginbotham J.L."/>
            <person name="Hunter C.W."/>
            <person name="Knight B.A."/>
            <person name="Lee J.A."/>
            <person name="Lewis I.C."/>
            <person name="Long E.L."/>
            <person name="Rimal A."/>
            <person name="Sinnasone S."/>
            <person name="Tandukar J."/>
            <person name="Willis C.E."/>
            <person name="Nguyen A.V."/>
            <person name="Hancock A.M."/>
            <person name="Dicus A.P."/>
            <person name="Gallien G.E."/>
            <person name="Weidemeier A.M.D."/>
            <person name="Gissendanner C.R."/>
            <person name="Findley A.M."/>
            <person name="Bollivar D.W."/>
            <person name="Garlena R.A."/>
            <person name="Russell D.A."/>
            <person name="Pope W.H."/>
            <person name="Jacobs-Sera D."/>
            <person name="Hatfull G.F."/>
        </authorList>
    </citation>
    <scope>NUCLEOTIDE SEQUENCE [LARGE SCALE GENOMIC DNA]</scope>
</reference>
<dbReference type="Proteomes" id="UP000264051">
    <property type="component" value="Segment"/>
</dbReference>
<name>A0A385D1S5_9CAUD</name>
<dbReference type="SUPFAM" id="SSF161245">
    <property type="entry name" value="Zinc hairpin stack"/>
    <property type="match status" value="1"/>
</dbReference>
<gene>
    <name evidence="2" type="primary">35</name>
    <name evidence="2" type="ORF">SEA_CATFISH_35</name>
</gene>
<evidence type="ECO:0000313" key="3">
    <source>
        <dbReference type="Proteomes" id="UP000264051"/>
    </source>
</evidence>
<feature type="region of interest" description="Disordered" evidence="1">
    <location>
        <begin position="1"/>
        <end position="37"/>
    </location>
</feature>
<dbReference type="InterPro" id="IPR037275">
    <property type="entry name" value="Znf_CTCHY_sf"/>
</dbReference>
<dbReference type="EMBL" id="MH697580">
    <property type="protein sequence ID" value="AXQ51871.1"/>
    <property type="molecule type" value="Genomic_DNA"/>
</dbReference>
<keyword evidence="3" id="KW-1185">Reference proteome</keyword>
<evidence type="ECO:0000256" key="1">
    <source>
        <dbReference type="SAM" id="MobiDB-lite"/>
    </source>
</evidence>
<dbReference type="RefSeq" id="YP_010050824.1">
    <property type="nucleotide sequence ID" value="NC_054434.1"/>
</dbReference>
<feature type="compositionally biased region" description="Basic and acidic residues" evidence="1">
    <location>
        <begin position="19"/>
        <end position="37"/>
    </location>
</feature>
<evidence type="ECO:0000313" key="2">
    <source>
        <dbReference type="EMBL" id="AXQ51871.1"/>
    </source>
</evidence>
<proteinExistence type="predicted"/>
<sequence>MAAQHEDPYECPECGAGHDGTDTGTEHCRECEESGGQ</sequence>
<dbReference type="KEGG" id="vg:63911561"/>
<protein>
    <submittedName>
        <fullName evidence="2">Uncharacterized protein</fullName>
    </submittedName>
</protein>
<dbReference type="GeneID" id="63911561"/>
<accession>A0A385D1S5</accession>